<dbReference type="Proteomes" id="UP001596395">
    <property type="component" value="Unassembled WGS sequence"/>
</dbReference>
<dbReference type="EMBL" id="JBHSXN010000002">
    <property type="protein sequence ID" value="MFC6954136.1"/>
    <property type="molecule type" value="Genomic_DNA"/>
</dbReference>
<keyword evidence="7" id="KW-1185">Reference proteome</keyword>
<dbReference type="SMART" id="SM00046">
    <property type="entry name" value="DAGKc"/>
    <property type="match status" value="1"/>
</dbReference>
<evidence type="ECO:0000256" key="3">
    <source>
        <dbReference type="ARBA" id="ARBA00022777"/>
    </source>
</evidence>
<keyword evidence="3 6" id="KW-0418">Kinase</keyword>
<keyword evidence="4" id="KW-0067">ATP-binding</keyword>
<dbReference type="PANTHER" id="PTHR12358:SF106">
    <property type="entry name" value="LIPID KINASE YEGS"/>
    <property type="match status" value="1"/>
</dbReference>
<dbReference type="EC" id="2.7.1.-" evidence="6"/>
<sequence>MYQGSRRAVVNPVSGSGDHAEYVERLLVGRGFEVERTGGEGDAVAFGRDAVADGVSEVCVCGGDGTINEVVRGLADAGGLGDVTLSVVPVGTANLLAGNIGVPDIRTGVEVADTGDVRRVDVGFADGEPFLVSTIAGFPADASLSASSDLKARLGPLAFVVTGAQEAIEWNGIDIELEADTDAGTEAWTGEALCLLVGNARRFVAEGGQGDMEDGLFDVAVVEQMPAANAVAEALGQRLLGQDTPGVTHLQASNLNVTADNPIRFSRDGELAEHDGLDLSVREGALDLRVGDAYDPDPV</sequence>
<comment type="caution">
    <text evidence="6">The sequence shown here is derived from an EMBL/GenBank/DDBJ whole genome shotgun (WGS) entry which is preliminary data.</text>
</comment>
<evidence type="ECO:0000313" key="6">
    <source>
        <dbReference type="EMBL" id="MFC6954136.1"/>
    </source>
</evidence>
<dbReference type="InterPro" id="IPR045540">
    <property type="entry name" value="YegS/DAGK_C"/>
</dbReference>
<dbReference type="GO" id="GO:0016301">
    <property type="term" value="F:kinase activity"/>
    <property type="evidence" value="ECO:0007669"/>
    <property type="project" value="UniProtKB-KW"/>
</dbReference>
<dbReference type="PROSITE" id="PS50146">
    <property type="entry name" value="DAGK"/>
    <property type="match status" value="1"/>
</dbReference>
<evidence type="ECO:0000313" key="7">
    <source>
        <dbReference type="Proteomes" id="UP001596395"/>
    </source>
</evidence>
<protein>
    <submittedName>
        <fullName evidence="6">Diacylglycerol/lipid kinase family protein</fullName>
        <ecNumber evidence="6">2.7.1.-</ecNumber>
    </submittedName>
</protein>
<name>A0ABD5VMR3_9EURY</name>
<proteinExistence type="predicted"/>
<keyword evidence="2" id="KW-0547">Nucleotide-binding</keyword>
<dbReference type="InterPro" id="IPR001206">
    <property type="entry name" value="Diacylglycerol_kinase_cat_dom"/>
</dbReference>
<dbReference type="InterPro" id="IPR050187">
    <property type="entry name" value="Lipid_Phosphate_FormReg"/>
</dbReference>
<evidence type="ECO:0000259" key="5">
    <source>
        <dbReference type="PROSITE" id="PS50146"/>
    </source>
</evidence>
<gene>
    <name evidence="6" type="ORF">ACFQGB_14825</name>
</gene>
<dbReference type="InterPro" id="IPR017438">
    <property type="entry name" value="ATP-NAD_kinase_N"/>
</dbReference>
<dbReference type="Pfam" id="PF00781">
    <property type="entry name" value="DAGK_cat"/>
    <property type="match status" value="1"/>
</dbReference>
<dbReference type="PANTHER" id="PTHR12358">
    <property type="entry name" value="SPHINGOSINE KINASE"/>
    <property type="match status" value="1"/>
</dbReference>
<evidence type="ECO:0000256" key="1">
    <source>
        <dbReference type="ARBA" id="ARBA00022679"/>
    </source>
</evidence>
<evidence type="ECO:0000256" key="4">
    <source>
        <dbReference type="ARBA" id="ARBA00022840"/>
    </source>
</evidence>
<keyword evidence="1 6" id="KW-0808">Transferase</keyword>
<dbReference type="Pfam" id="PF19279">
    <property type="entry name" value="YegS_C"/>
    <property type="match status" value="1"/>
</dbReference>
<dbReference type="GO" id="GO:0005524">
    <property type="term" value="F:ATP binding"/>
    <property type="evidence" value="ECO:0007669"/>
    <property type="project" value="UniProtKB-KW"/>
</dbReference>
<accession>A0ABD5VMR3</accession>
<feature type="domain" description="DAGKc" evidence="5">
    <location>
        <begin position="23"/>
        <end position="129"/>
    </location>
</feature>
<dbReference type="RefSeq" id="WP_336351078.1">
    <property type="nucleotide sequence ID" value="NZ_JAZAQL010000002.1"/>
</dbReference>
<dbReference type="InterPro" id="IPR016064">
    <property type="entry name" value="NAD/diacylglycerol_kinase_sf"/>
</dbReference>
<dbReference type="SUPFAM" id="SSF111331">
    <property type="entry name" value="NAD kinase/diacylglycerol kinase-like"/>
    <property type="match status" value="1"/>
</dbReference>
<dbReference type="Gene3D" id="2.60.200.40">
    <property type="match status" value="1"/>
</dbReference>
<evidence type="ECO:0000256" key="2">
    <source>
        <dbReference type="ARBA" id="ARBA00022741"/>
    </source>
</evidence>
<dbReference type="AlphaFoldDB" id="A0ABD5VMR3"/>
<dbReference type="Gene3D" id="3.40.50.10330">
    <property type="entry name" value="Probable inorganic polyphosphate/atp-NAD kinase, domain 1"/>
    <property type="match status" value="1"/>
</dbReference>
<reference evidence="6 7" key="1">
    <citation type="journal article" date="2019" name="Int. J. Syst. Evol. Microbiol.">
        <title>The Global Catalogue of Microorganisms (GCM) 10K type strain sequencing project: providing services to taxonomists for standard genome sequencing and annotation.</title>
        <authorList>
            <consortium name="The Broad Institute Genomics Platform"/>
            <consortium name="The Broad Institute Genome Sequencing Center for Infectious Disease"/>
            <person name="Wu L."/>
            <person name="Ma J."/>
        </authorList>
    </citation>
    <scope>NUCLEOTIDE SEQUENCE [LARGE SCALE GENOMIC DNA]</scope>
    <source>
        <strain evidence="6 7">GX26</strain>
    </source>
</reference>
<organism evidence="6 7">
    <name type="scientific">Halorubellus litoreus</name>
    <dbReference type="NCBI Taxonomy" id="755308"/>
    <lineage>
        <taxon>Archaea</taxon>
        <taxon>Methanobacteriati</taxon>
        <taxon>Methanobacteriota</taxon>
        <taxon>Stenosarchaea group</taxon>
        <taxon>Halobacteria</taxon>
        <taxon>Halobacteriales</taxon>
        <taxon>Halorubellaceae</taxon>
        <taxon>Halorubellus</taxon>
    </lineage>
</organism>